<comment type="caution">
    <text evidence="3">The sequence shown here is derived from an EMBL/GenBank/DDBJ whole genome shotgun (WGS) entry which is preliminary data.</text>
</comment>
<dbReference type="SUPFAM" id="SSF51430">
    <property type="entry name" value="NAD(P)-linked oxidoreductase"/>
    <property type="match status" value="1"/>
</dbReference>
<dbReference type="InterPro" id="IPR023210">
    <property type="entry name" value="NADP_OxRdtase_dom"/>
</dbReference>
<proteinExistence type="predicted"/>
<protein>
    <recommendedName>
        <fullName evidence="2">NADP-dependent oxidoreductase domain-containing protein</fullName>
    </recommendedName>
</protein>
<keyword evidence="4" id="KW-1185">Reference proteome</keyword>
<dbReference type="GO" id="GO:0005737">
    <property type="term" value="C:cytoplasm"/>
    <property type="evidence" value="ECO:0007669"/>
    <property type="project" value="TreeGrafter"/>
</dbReference>
<dbReference type="PANTHER" id="PTHR43625:SF40">
    <property type="entry name" value="ALDO-KETO REDUCTASE YAKC [NADP(+)]"/>
    <property type="match status" value="1"/>
</dbReference>
<evidence type="ECO:0000313" key="4">
    <source>
        <dbReference type="Proteomes" id="UP001140172"/>
    </source>
</evidence>
<dbReference type="InterPro" id="IPR036812">
    <property type="entry name" value="NAD(P)_OxRdtase_dom_sf"/>
</dbReference>
<dbReference type="OrthoDB" id="37537at2759"/>
<accession>A0A9W8HJN2</accession>
<reference evidence="3" key="1">
    <citation type="submission" date="2022-07" db="EMBL/GenBank/DDBJ databases">
        <title>Phylogenomic reconstructions and comparative analyses of Kickxellomycotina fungi.</title>
        <authorList>
            <person name="Reynolds N.K."/>
            <person name="Stajich J.E."/>
            <person name="Barry K."/>
            <person name="Grigoriev I.V."/>
            <person name="Crous P."/>
            <person name="Smith M.E."/>
        </authorList>
    </citation>
    <scope>NUCLEOTIDE SEQUENCE</scope>
    <source>
        <strain evidence="3">BCRC 34489</strain>
    </source>
</reference>
<dbReference type="Proteomes" id="UP001140172">
    <property type="component" value="Unassembled WGS sequence"/>
</dbReference>
<organism evidence="3 4">
    <name type="scientific">Coemansia interrupta</name>
    <dbReference type="NCBI Taxonomy" id="1126814"/>
    <lineage>
        <taxon>Eukaryota</taxon>
        <taxon>Fungi</taxon>
        <taxon>Fungi incertae sedis</taxon>
        <taxon>Zoopagomycota</taxon>
        <taxon>Kickxellomycotina</taxon>
        <taxon>Kickxellomycetes</taxon>
        <taxon>Kickxellales</taxon>
        <taxon>Kickxellaceae</taxon>
        <taxon>Coemansia</taxon>
    </lineage>
</organism>
<feature type="domain" description="NADP-dependent oxidoreductase" evidence="2">
    <location>
        <begin position="22"/>
        <end position="319"/>
    </location>
</feature>
<evidence type="ECO:0000313" key="3">
    <source>
        <dbReference type="EMBL" id="KAJ2786582.1"/>
    </source>
</evidence>
<dbReference type="InterPro" id="IPR050791">
    <property type="entry name" value="Aldo-Keto_reductase"/>
</dbReference>
<dbReference type="GO" id="GO:0016491">
    <property type="term" value="F:oxidoreductase activity"/>
    <property type="evidence" value="ECO:0007669"/>
    <property type="project" value="UniProtKB-KW"/>
</dbReference>
<dbReference type="EMBL" id="JANBUM010000054">
    <property type="protein sequence ID" value="KAJ2786582.1"/>
    <property type="molecule type" value="Genomic_DNA"/>
</dbReference>
<name>A0A9W8HJN2_9FUNG</name>
<sequence length="329" mass="36470">MSLAIPTVEFGVPGDRIRVPRVGLGAMVGAYGTYDEEETVELFKHAITLGCTFWDTADVYGYGKGEEIVCRAADKSVFVGTKFGIVFTAADAKSDGGYQKVIGNVCGTPEYVRQQALDSMERLGVDRIDLLYQHRVDPNVPIEVTVGTMAELVKEEKVRFLGLCECTADELRRAYKVHPIAAVQVEYSLWWLEPETNGLFETCRELGVTIVTFSPLGRGMFTGTLQGSTKFDKNDYRSSKPRFSPENIAQNLKLVESIGQMAEKHGVTTAQLTLAWVLAQEENLIVIPGTRRIKYLEENIAAGQIKLTNEEIQEIRSLVETADIKGGRF</sequence>
<dbReference type="PANTHER" id="PTHR43625">
    <property type="entry name" value="AFLATOXIN B1 ALDEHYDE REDUCTASE"/>
    <property type="match status" value="1"/>
</dbReference>
<evidence type="ECO:0000259" key="2">
    <source>
        <dbReference type="Pfam" id="PF00248"/>
    </source>
</evidence>
<dbReference type="AlphaFoldDB" id="A0A9W8HJN2"/>
<dbReference type="Pfam" id="PF00248">
    <property type="entry name" value="Aldo_ket_red"/>
    <property type="match status" value="1"/>
</dbReference>
<evidence type="ECO:0000256" key="1">
    <source>
        <dbReference type="ARBA" id="ARBA00023002"/>
    </source>
</evidence>
<dbReference type="Gene3D" id="3.20.20.100">
    <property type="entry name" value="NADP-dependent oxidoreductase domain"/>
    <property type="match status" value="1"/>
</dbReference>
<gene>
    <name evidence="3" type="ORF">GGI15_001420</name>
</gene>
<keyword evidence="1" id="KW-0560">Oxidoreductase</keyword>